<dbReference type="EMBL" id="AFCE01000228">
    <property type="protein sequence ID" value="EGL81387.1"/>
    <property type="molecule type" value="Genomic_DNA"/>
</dbReference>
<name>F5LBA0_CALTT</name>
<dbReference type="Proteomes" id="UP000010716">
    <property type="component" value="Unassembled WGS sequence"/>
</dbReference>
<reference evidence="1 2" key="1">
    <citation type="journal article" date="2011" name="J. Bacteriol.">
        <title>Draft genome sequence of the thermoalkaliphilic Caldalkalibacillus thermarum strain TA2.A1.</title>
        <authorList>
            <person name="Kalamorz F."/>
            <person name="Keis S."/>
            <person name="McMillan D.G."/>
            <person name="Olsson K."/>
            <person name="Stanton J.A."/>
            <person name="Stockwell P."/>
            <person name="Black M.A."/>
            <person name="Klingeman D.M."/>
            <person name="Land M.L."/>
            <person name="Han C.S."/>
            <person name="Martin S.L."/>
            <person name="Becher S.A."/>
            <person name="Peddie C.J."/>
            <person name="Morgan H.W."/>
            <person name="Matthies D."/>
            <person name="Preiss L."/>
            <person name="Meier T."/>
            <person name="Brown S.D."/>
            <person name="Cook G.M."/>
        </authorList>
    </citation>
    <scope>NUCLEOTIDE SEQUENCE [LARGE SCALE GENOMIC DNA]</scope>
    <source>
        <strain evidence="1 2">TA2.A1</strain>
    </source>
</reference>
<accession>F5LBA0</accession>
<evidence type="ECO:0000313" key="2">
    <source>
        <dbReference type="Proteomes" id="UP000010716"/>
    </source>
</evidence>
<evidence type="ECO:0000313" key="1">
    <source>
        <dbReference type="EMBL" id="EGL81387.1"/>
    </source>
</evidence>
<proteinExistence type="predicted"/>
<protein>
    <submittedName>
        <fullName evidence="1">Uncharacterized protein</fullName>
    </submittedName>
</protein>
<gene>
    <name evidence="1" type="ORF">CathTA2_0088</name>
</gene>
<comment type="caution">
    <text evidence="1">The sequence shown here is derived from an EMBL/GenBank/DDBJ whole genome shotgun (WGS) entry which is preliminary data.</text>
</comment>
<dbReference type="AlphaFoldDB" id="F5LBA0"/>
<sequence length="40" mass="4371">MLELEKANLPGLSYVVPKGMVLLTAVVQEEAKTSSYFSAR</sequence>
<organism evidence="1 2">
    <name type="scientific">Caldalkalibacillus thermarum (strain TA2.A1)</name>
    <dbReference type="NCBI Taxonomy" id="986075"/>
    <lineage>
        <taxon>Bacteria</taxon>
        <taxon>Bacillati</taxon>
        <taxon>Bacillota</taxon>
        <taxon>Bacilli</taxon>
        <taxon>Bacillales</taxon>
        <taxon>Bacillaceae</taxon>
        <taxon>Caldalkalibacillus</taxon>
    </lineage>
</organism>